<evidence type="ECO:0000313" key="1">
    <source>
        <dbReference type="EMBL" id="KAL0462500.1"/>
    </source>
</evidence>
<dbReference type="PANTHER" id="PTHR10775">
    <property type="entry name" value="OS08G0208400 PROTEIN"/>
    <property type="match status" value="1"/>
</dbReference>
<protein>
    <submittedName>
        <fullName evidence="1">Uncharacterized protein</fullName>
    </submittedName>
</protein>
<dbReference type="AlphaFoldDB" id="A0AAW2Y9S5"/>
<dbReference type="PANTHER" id="PTHR10775:SF177">
    <property type="entry name" value="TNP2, PARTIAL"/>
    <property type="match status" value="1"/>
</dbReference>
<comment type="caution">
    <text evidence="1">The sequence shown here is derived from an EMBL/GenBank/DDBJ whole genome shotgun (WGS) entry which is preliminary data.</text>
</comment>
<sequence>MHIEKNIFDNILNIVIAIKGKTKNNPSAWKDLKILCNPPESEVDERMPNVMPKAIYILTKEQKRRICEWISHLKLSDGYASILACCVYMKELRMHGIKSHDCHVLM</sequence>
<reference evidence="1" key="2">
    <citation type="journal article" date="2024" name="Plant">
        <title>Genomic evolution and insights into agronomic trait innovations of Sesamum species.</title>
        <authorList>
            <person name="Miao H."/>
            <person name="Wang L."/>
            <person name="Qu L."/>
            <person name="Liu H."/>
            <person name="Sun Y."/>
            <person name="Le M."/>
            <person name="Wang Q."/>
            <person name="Wei S."/>
            <person name="Zheng Y."/>
            <person name="Lin W."/>
            <person name="Duan Y."/>
            <person name="Cao H."/>
            <person name="Xiong S."/>
            <person name="Wang X."/>
            <person name="Wei L."/>
            <person name="Li C."/>
            <person name="Ma Q."/>
            <person name="Ju M."/>
            <person name="Zhao R."/>
            <person name="Li G."/>
            <person name="Mu C."/>
            <person name="Tian Q."/>
            <person name="Mei H."/>
            <person name="Zhang T."/>
            <person name="Gao T."/>
            <person name="Zhang H."/>
        </authorList>
    </citation>
    <scope>NUCLEOTIDE SEQUENCE</scope>
    <source>
        <strain evidence="1">KEN1</strain>
    </source>
</reference>
<accession>A0AAW2Y9S5</accession>
<gene>
    <name evidence="1" type="ORF">Slati_0137600</name>
</gene>
<reference evidence="1" key="1">
    <citation type="submission" date="2020-06" db="EMBL/GenBank/DDBJ databases">
        <authorList>
            <person name="Li T."/>
            <person name="Hu X."/>
            <person name="Zhang T."/>
            <person name="Song X."/>
            <person name="Zhang H."/>
            <person name="Dai N."/>
            <person name="Sheng W."/>
            <person name="Hou X."/>
            <person name="Wei L."/>
        </authorList>
    </citation>
    <scope>NUCLEOTIDE SEQUENCE</scope>
    <source>
        <strain evidence="1">KEN1</strain>
        <tissue evidence="1">Leaf</tissue>
    </source>
</reference>
<proteinExistence type="predicted"/>
<dbReference type="EMBL" id="JACGWN010000001">
    <property type="protein sequence ID" value="KAL0462500.1"/>
    <property type="molecule type" value="Genomic_DNA"/>
</dbReference>
<organism evidence="1">
    <name type="scientific">Sesamum latifolium</name>
    <dbReference type="NCBI Taxonomy" id="2727402"/>
    <lineage>
        <taxon>Eukaryota</taxon>
        <taxon>Viridiplantae</taxon>
        <taxon>Streptophyta</taxon>
        <taxon>Embryophyta</taxon>
        <taxon>Tracheophyta</taxon>
        <taxon>Spermatophyta</taxon>
        <taxon>Magnoliopsida</taxon>
        <taxon>eudicotyledons</taxon>
        <taxon>Gunneridae</taxon>
        <taxon>Pentapetalae</taxon>
        <taxon>asterids</taxon>
        <taxon>lamiids</taxon>
        <taxon>Lamiales</taxon>
        <taxon>Pedaliaceae</taxon>
        <taxon>Sesamum</taxon>
    </lineage>
</organism>
<name>A0AAW2Y9S5_9LAMI</name>